<dbReference type="NCBIfam" id="TIGR00711">
    <property type="entry name" value="efflux_EmrB"/>
    <property type="match status" value="1"/>
</dbReference>
<dbReference type="InterPro" id="IPR036259">
    <property type="entry name" value="MFS_trans_sf"/>
</dbReference>
<organism evidence="9 10">
    <name type="scientific">Paenibacillus flagellatus</name>
    <dbReference type="NCBI Taxonomy" id="2211139"/>
    <lineage>
        <taxon>Bacteria</taxon>
        <taxon>Bacillati</taxon>
        <taxon>Bacillota</taxon>
        <taxon>Bacilli</taxon>
        <taxon>Bacillales</taxon>
        <taxon>Paenibacillaceae</taxon>
        <taxon>Paenibacillus</taxon>
    </lineage>
</organism>
<comment type="caution">
    <text evidence="9">The sequence shown here is derived from an EMBL/GenBank/DDBJ whole genome shotgun (WGS) entry which is preliminary data.</text>
</comment>
<proteinExistence type="predicted"/>
<feature type="transmembrane region" description="Helical" evidence="7">
    <location>
        <begin position="357"/>
        <end position="382"/>
    </location>
</feature>
<evidence type="ECO:0000256" key="5">
    <source>
        <dbReference type="ARBA" id="ARBA00022989"/>
    </source>
</evidence>
<dbReference type="PANTHER" id="PTHR42718">
    <property type="entry name" value="MAJOR FACILITATOR SUPERFAMILY MULTIDRUG TRANSPORTER MFSC"/>
    <property type="match status" value="1"/>
</dbReference>
<evidence type="ECO:0000256" key="2">
    <source>
        <dbReference type="ARBA" id="ARBA00022448"/>
    </source>
</evidence>
<evidence type="ECO:0000313" key="9">
    <source>
        <dbReference type="EMBL" id="PYI52637.1"/>
    </source>
</evidence>
<keyword evidence="6 7" id="KW-0472">Membrane</keyword>
<feature type="transmembrane region" description="Helical" evidence="7">
    <location>
        <begin position="44"/>
        <end position="63"/>
    </location>
</feature>
<dbReference type="Gene3D" id="1.20.1250.20">
    <property type="entry name" value="MFS general substrate transporter like domains"/>
    <property type="match status" value="1"/>
</dbReference>
<feature type="transmembrane region" description="Helical" evidence="7">
    <location>
        <begin position="325"/>
        <end position="345"/>
    </location>
</feature>
<keyword evidence="2" id="KW-0813">Transport</keyword>
<feature type="transmembrane region" description="Helical" evidence="7">
    <location>
        <begin position="132"/>
        <end position="151"/>
    </location>
</feature>
<evidence type="ECO:0000313" key="10">
    <source>
        <dbReference type="Proteomes" id="UP000247476"/>
    </source>
</evidence>
<dbReference type="PROSITE" id="PS50850">
    <property type="entry name" value="MFS"/>
    <property type="match status" value="1"/>
</dbReference>
<accession>A0A2V5KNH1</accession>
<dbReference type="SUPFAM" id="SSF103473">
    <property type="entry name" value="MFS general substrate transporter"/>
    <property type="match status" value="1"/>
</dbReference>
<name>A0A2V5KNH1_9BACL</name>
<dbReference type="InterPro" id="IPR005829">
    <property type="entry name" value="Sugar_transporter_CS"/>
</dbReference>
<feature type="transmembrane region" description="Helical" evidence="7">
    <location>
        <begin position="195"/>
        <end position="215"/>
    </location>
</feature>
<dbReference type="AlphaFoldDB" id="A0A2V5KNH1"/>
<feature type="transmembrane region" description="Helical" evidence="7">
    <location>
        <begin position="389"/>
        <end position="413"/>
    </location>
</feature>
<dbReference type="PANTHER" id="PTHR42718:SF46">
    <property type="entry name" value="BLR6921 PROTEIN"/>
    <property type="match status" value="1"/>
</dbReference>
<evidence type="ECO:0000256" key="3">
    <source>
        <dbReference type="ARBA" id="ARBA00022475"/>
    </source>
</evidence>
<dbReference type="RefSeq" id="WP_110842005.1">
    <property type="nucleotide sequence ID" value="NZ_QJVJ01000009.1"/>
</dbReference>
<keyword evidence="3" id="KW-1003">Cell membrane</keyword>
<evidence type="ECO:0000256" key="6">
    <source>
        <dbReference type="ARBA" id="ARBA00023136"/>
    </source>
</evidence>
<dbReference type="PROSITE" id="PS00216">
    <property type="entry name" value="SUGAR_TRANSPORT_1"/>
    <property type="match status" value="1"/>
</dbReference>
<dbReference type="InterPro" id="IPR020846">
    <property type="entry name" value="MFS_dom"/>
</dbReference>
<evidence type="ECO:0000256" key="7">
    <source>
        <dbReference type="SAM" id="Phobius"/>
    </source>
</evidence>
<dbReference type="Proteomes" id="UP000247476">
    <property type="component" value="Unassembled WGS sequence"/>
</dbReference>
<evidence type="ECO:0000256" key="1">
    <source>
        <dbReference type="ARBA" id="ARBA00004651"/>
    </source>
</evidence>
<keyword evidence="10" id="KW-1185">Reference proteome</keyword>
<keyword evidence="4 7" id="KW-0812">Transmembrane</keyword>
<evidence type="ECO:0000256" key="4">
    <source>
        <dbReference type="ARBA" id="ARBA00022692"/>
    </source>
</evidence>
<sequence>MNTKRIAMAVIPLLLAFFMAILDTGIVNVVLPKMTAHYGASVQSISWVVNGYSLSFAVFLLTASRLADQFGRKKAFVAGLLLFTVSSLLCGLSDTVGLLIMFRVLQGIGAAFIVPLVVPLLLALFPPEKRAMLVGITGALAGLAAASGPALGGVLSDRLDWQWVFYINIPFGIAAVALAAYALRESVDPTAGRRLDWGGMLTASAFALTLTLALMQANDKGWTSAYILTLFAVAAVSLYLFVRIETNVREPMLPLSLFRIGKFTAGNAGLFLLGVGMTGPTFVLAFFLTEVVGMTELRTGLIISVLAVASMICSVFAAKGVEKLGARPFSVTGMLLLGLGTYLLAGLDGDSATWAYVWRLVIAGMGTGLTIAPLTAATLMLAPEDKATIAMGLGTMSRTLGTVFGIAVLVALLSHTTRTGMELGKEEAIRLVAESSLPADAKAAWAESLGGAGSSGGIREARGAMAAKLAAEMERLEKKATEAAPLAEKERVKASFEKQKREMEPLMTQVRKTFDDRLSGAFGLVFRWSSLALLLGAVFAFLNGERTSRRIVGGKEAAAQTAKQARG</sequence>
<feature type="transmembrane region" description="Helical" evidence="7">
    <location>
        <begin position="521"/>
        <end position="542"/>
    </location>
</feature>
<feature type="domain" description="Major facilitator superfamily (MFS) profile" evidence="8">
    <location>
        <begin position="9"/>
        <end position="548"/>
    </location>
</feature>
<dbReference type="GO" id="GO:0022857">
    <property type="term" value="F:transmembrane transporter activity"/>
    <property type="evidence" value="ECO:0007669"/>
    <property type="project" value="InterPro"/>
</dbReference>
<feature type="transmembrane region" description="Helical" evidence="7">
    <location>
        <begin position="75"/>
        <end position="102"/>
    </location>
</feature>
<protein>
    <submittedName>
        <fullName evidence="9">MFS transporter</fullName>
    </submittedName>
</protein>
<dbReference type="InterPro" id="IPR011701">
    <property type="entry name" value="MFS"/>
</dbReference>
<feature type="transmembrane region" description="Helical" evidence="7">
    <location>
        <begin position="263"/>
        <end position="288"/>
    </location>
</feature>
<feature type="transmembrane region" description="Helical" evidence="7">
    <location>
        <begin position="163"/>
        <end position="183"/>
    </location>
</feature>
<feature type="transmembrane region" description="Helical" evidence="7">
    <location>
        <begin position="7"/>
        <end position="32"/>
    </location>
</feature>
<evidence type="ECO:0000259" key="8">
    <source>
        <dbReference type="PROSITE" id="PS50850"/>
    </source>
</evidence>
<gene>
    <name evidence="9" type="ORF">DLM86_20955</name>
</gene>
<dbReference type="PRINTS" id="PR01036">
    <property type="entry name" value="TCRTETB"/>
</dbReference>
<dbReference type="InterPro" id="IPR004638">
    <property type="entry name" value="EmrB-like"/>
</dbReference>
<comment type="subcellular location">
    <subcellularLocation>
        <location evidence="1">Cell membrane</location>
        <topology evidence="1">Multi-pass membrane protein</topology>
    </subcellularLocation>
</comment>
<dbReference type="OrthoDB" id="2321349at2"/>
<feature type="transmembrane region" description="Helical" evidence="7">
    <location>
        <begin position="221"/>
        <end position="242"/>
    </location>
</feature>
<dbReference type="CDD" id="cd17321">
    <property type="entry name" value="MFS_MMR_MDR_like"/>
    <property type="match status" value="1"/>
</dbReference>
<dbReference type="EMBL" id="QJVJ01000009">
    <property type="protein sequence ID" value="PYI52637.1"/>
    <property type="molecule type" value="Genomic_DNA"/>
</dbReference>
<dbReference type="Gene3D" id="1.20.1720.10">
    <property type="entry name" value="Multidrug resistance protein D"/>
    <property type="match status" value="1"/>
</dbReference>
<feature type="transmembrane region" description="Helical" evidence="7">
    <location>
        <begin position="108"/>
        <end position="125"/>
    </location>
</feature>
<dbReference type="Pfam" id="PF07690">
    <property type="entry name" value="MFS_1"/>
    <property type="match status" value="1"/>
</dbReference>
<keyword evidence="5 7" id="KW-1133">Transmembrane helix</keyword>
<feature type="transmembrane region" description="Helical" evidence="7">
    <location>
        <begin position="300"/>
        <end position="318"/>
    </location>
</feature>
<dbReference type="GO" id="GO:0005886">
    <property type="term" value="C:plasma membrane"/>
    <property type="evidence" value="ECO:0007669"/>
    <property type="project" value="UniProtKB-SubCell"/>
</dbReference>
<reference evidence="9 10" key="1">
    <citation type="submission" date="2018-05" db="EMBL/GenBank/DDBJ databases">
        <title>Paenibacillus flagellatus sp. nov., isolated from selenium mineral soil.</title>
        <authorList>
            <person name="Dai X."/>
        </authorList>
    </citation>
    <scope>NUCLEOTIDE SEQUENCE [LARGE SCALE GENOMIC DNA]</scope>
    <source>
        <strain evidence="9 10">DXL2</strain>
    </source>
</reference>